<organism evidence="2">
    <name type="scientific">Nitrosopumilaceae spindle-shaped virus</name>
    <dbReference type="NCBI Taxonomy" id="3065433"/>
    <lineage>
        <taxon>Viruses</taxon>
    </lineage>
</organism>
<feature type="transmembrane region" description="Helical" evidence="1">
    <location>
        <begin position="36"/>
        <end position="53"/>
    </location>
</feature>
<evidence type="ECO:0000256" key="1">
    <source>
        <dbReference type="SAM" id="Phobius"/>
    </source>
</evidence>
<protein>
    <submittedName>
        <fullName evidence="2">ORF26</fullName>
    </submittedName>
</protein>
<sequence length="130" mass="15051">MGLLSRSNRIEAGRHSKLYYGFIDFGRELWNAKYKIFWYSICIGFLLFLLSHANDITKGIDRITQEQQTIEETNTRIHNMVTTSTDCYVLQQNILMLIADGANAEKWLPNDKDNDLKVGKERYAILGCKN</sequence>
<reference evidence="2" key="2">
    <citation type="submission" date="2024-03" db="EMBL/GenBank/DDBJ databases">
        <authorList>
            <person name="Ni Y."/>
            <person name="Xu T."/>
            <person name="Yan S."/>
            <person name="Chen L."/>
            <person name="Wang Y."/>
        </authorList>
    </citation>
    <scope>NUCLEOTIDE SEQUENCE</scope>
    <source>
        <strain evidence="2">NTM1</strain>
    </source>
</reference>
<accession>A0AAT9J9N8</accession>
<name>A0AAT9J9N8_9VIRU</name>
<evidence type="ECO:0000313" key="2">
    <source>
        <dbReference type="EMBL" id="DBA51984.1"/>
    </source>
</evidence>
<reference evidence="2" key="1">
    <citation type="journal article" date="2024" name="Environ. Microbiol. Rep.">
        <title>Hiding in plain sight: The discovery of complete genomes of 11 hypothetical spindle-shaped viruses that putatively infect mesophilic ammonia-oxidizing archaea.</title>
        <authorList>
            <person name="Ni Y."/>
            <person name="Xu T."/>
            <person name="Yan S."/>
            <person name="Chen L."/>
            <person name="Wang Y."/>
        </authorList>
    </citation>
    <scope>NUCLEOTIDE SEQUENCE</scope>
    <source>
        <strain evidence="2">NTM1</strain>
    </source>
</reference>
<keyword evidence="1" id="KW-0472">Membrane</keyword>
<keyword evidence="1" id="KW-0812">Transmembrane</keyword>
<proteinExistence type="predicted"/>
<dbReference type="EMBL" id="BK067788">
    <property type="protein sequence ID" value="DBA51984.1"/>
    <property type="molecule type" value="Genomic_DNA"/>
</dbReference>
<keyword evidence="1" id="KW-1133">Transmembrane helix</keyword>